<comment type="caution">
    <text evidence="1">The sequence shown here is derived from an EMBL/GenBank/DDBJ whole genome shotgun (WGS) entry which is preliminary data.</text>
</comment>
<dbReference type="Pfam" id="PF10982">
    <property type="entry name" value="DUF2789"/>
    <property type="match status" value="1"/>
</dbReference>
<accession>A0ABU1W478</accession>
<dbReference type="Gene3D" id="1.10.10.1130">
    <property type="entry name" value="Uncharacterised protein PF10982, DUF2789"/>
    <property type="match status" value="1"/>
</dbReference>
<evidence type="ECO:0008006" key="3">
    <source>
        <dbReference type="Google" id="ProtNLM"/>
    </source>
</evidence>
<proteinExistence type="predicted"/>
<dbReference type="EMBL" id="JAVDWR010000021">
    <property type="protein sequence ID" value="MDR7122776.1"/>
    <property type="molecule type" value="Genomic_DNA"/>
</dbReference>
<dbReference type="RefSeq" id="WP_310281280.1">
    <property type="nucleotide sequence ID" value="NZ_JAVDWR010000021.1"/>
</dbReference>
<gene>
    <name evidence="1" type="ORF">J2W69_003753</name>
</gene>
<name>A0ABU1W478_9GAMM</name>
<reference evidence="1 2" key="1">
    <citation type="submission" date="2023-07" db="EMBL/GenBank/DDBJ databases">
        <title>Sorghum-associated microbial communities from plants grown in Nebraska, USA.</title>
        <authorList>
            <person name="Schachtman D."/>
        </authorList>
    </citation>
    <scope>NUCLEOTIDE SEQUENCE [LARGE SCALE GENOMIC DNA]</scope>
    <source>
        <strain evidence="1 2">4138</strain>
    </source>
</reference>
<organism evidence="1 2">
    <name type="scientific">Rheinheimera soli</name>
    <dbReference type="NCBI Taxonomy" id="443616"/>
    <lineage>
        <taxon>Bacteria</taxon>
        <taxon>Pseudomonadati</taxon>
        <taxon>Pseudomonadota</taxon>
        <taxon>Gammaproteobacteria</taxon>
        <taxon>Chromatiales</taxon>
        <taxon>Chromatiaceae</taxon>
        <taxon>Rheinheimera</taxon>
    </lineage>
</organism>
<evidence type="ECO:0000313" key="1">
    <source>
        <dbReference type="EMBL" id="MDR7122776.1"/>
    </source>
</evidence>
<keyword evidence="2" id="KW-1185">Reference proteome</keyword>
<sequence length="76" mass="8589">MDMTTHDMATLFAQLGLENSPSAITAFIANHKLPAELSLSEAAFWTEAQANFLKENWRQDADWCAVIDQLNVQLRH</sequence>
<dbReference type="Proteomes" id="UP001257909">
    <property type="component" value="Unassembled WGS sequence"/>
</dbReference>
<evidence type="ECO:0000313" key="2">
    <source>
        <dbReference type="Proteomes" id="UP001257909"/>
    </source>
</evidence>
<dbReference type="InterPro" id="IPR021250">
    <property type="entry name" value="DUF2789"/>
</dbReference>
<dbReference type="InterPro" id="IPR038086">
    <property type="entry name" value="DUF2789_sf"/>
</dbReference>
<protein>
    <recommendedName>
        <fullName evidence="3">DUF2789 domain-containing protein</fullName>
    </recommendedName>
</protein>